<keyword evidence="1" id="KW-0732">Signal</keyword>
<dbReference type="InterPro" id="IPR026950">
    <property type="entry name" value="Caps_assemb_Wzi"/>
</dbReference>
<gene>
    <name evidence="2" type="ORF">QNM18_15950</name>
</gene>
<reference evidence="2 3" key="1">
    <citation type="submission" date="2023-05" db="EMBL/GenBank/DDBJ databases">
        <title>Pseudoalteromonas ardens sp. nov., Pseudoalteromonas obscura sp. nov., and Pseudoalteromonas umbrosa sp. nov., isolated from the coral Montipora capitata.</title>
        <authorList>
            <person name="Thomas E.M."/>
            <person name="Smith E.M."/>
            <person name="Papke E."/>
            <person name="Shlafstein M.D."/>
            <person name="Oline D.K."/>
            <person name="Videau P."/>
            <person name="Saw J.H."/>
            <person name="Strangman W.K."/>
            <person name="Ushijima B."/>
        </authorList>
    </citation>
    <scope>NUCLEOTIDE SEQUENCE [LARGE SCALE GENOMIC DNA]</scope>
    <source>
        <strain evidence="2 3">P94</strain>
    </source>
</reference>
<comment type="caution">
    <text evidence="2">The sequence shown here is derived from an EMBL/GenBank/DDBJ whole genome shotgun (WGS) entry which is preliminary data.</text>
</comment>
<dbReference type="Pfam" id="PF14052">
    <property type="entry name" value="Caps_assemb_Wzi"/>
    <property type="match status" value="1"/>
</dbReference>
<protein>
    <submittedName>
        <fullName evidence="2">Capsule assembly Wzi family protein</fullName>
    </submittedName>
</protein>
<name>A0ABT7ENB5_9GAMM</name>
<feature type="chain" id="PRO_5047177610" evidence="1">
    <location>
        <begin position="26"/>
        <end position="486"/>
    </location>
</feature>
<dbReference type="Gene3D" id="2.40.160.130">
    <property type="entry name" value="Capsule assembly protein Wzi"/>
    <property type="match status" value="1"/>
</dbReference>
<feature type="signal peptide" evidence="1">
    <location>
        <begin position="1"/>
        <end position="25"/>
    </location>
</feature>
<dbReference type="InterPro" id="IPR038636">
    <property type="entry name" value="Wzi_sf"/>
</dbReference>
<evidence type="ECO:0000256" key="1">
    <source>
        <dbReference type="SAM" id="SignalP"/>
    </source>
</evidence>
<evidence type="ECO:0000313" key="3">
    <source>
        <dbReference type="Proteomes" id="UP001231915"/>
    </source>
</evidence>
<dbReference type="RefSeq" id="WP_284137767.1">
    <property type="nucleotide sequence ID" value="NZ_JASJUT010000006.1"/>
</dbReference>
<organism evidence="2 3">
    <name type="scientific">Pseudoalteromonas obscura</name>
    <dbReference type="NCBI Taxonomy" id="3048491"/>
    <lineage>
        <taxon>Bacteria</taxon>
        <taxon>Pseudomonadati</taxon>
        <taxon>Pseudomonadota</taxon>
        <taxon>Gammaproteobacteria</taxon>
        <taxon>Alteromonadales</taxon>
        <taxon>Pseudoalteromonadaceae</taxon>
        <taxon>Pseudoalteromonas</taxon>
    </lineage>
</organism>
<proteinExistence type="predicted"/>
<dbReference type="EMBL" id="JASJUT010000006">
    <property type="protein sequence ID" value="MDK2596544.1"/>
    <property type="molecule type" value="Genomic_DNA"/>
</dbReference>
<evidence type="ECO:0000313" key="2">
    <source>
        <dbReference type="EMBL" id="MDK2596544.1"/>
    </source>
</evidence>
<sequence length="486" mass="54850">MLSIYKKLLSAVTLILFLSSSLVYAMPTAFLPIGKDKILEYQVDKMFALTAVTPMSKPYRITEINKHIVKLGNIDPALQASIRARIAPYLQQDAITRRGIKLRVDSGEEQKLANDRGNYSGEYAELSLGGIYRGSKNSLVQLGAEYRVESGKLVPYNTFYALGGENLQLNLGYKEHWFSPFKHSATIYSTNAKAPLSASLGLNSPLKNWWNFDFEVFYSELEHVEDGIMYQNTLHDGTPRLAGTQLNFEPLQNWKIGINRIMQFGGGPRKVDFKDVVKAYFDPAGNDNSGKTGSQDAELGDQWASVTTVFKTNWWTTAEWYLEHGGEDTREHKNYLFGNNVTSFGVHLPNVTKDIAIRFEHTNLHSLWYVNKIYAKTGNSIDNFVIGHFAANNRTFNDGVPTTNNVLEVTYTESLDSMWNVKLTSVKNKSGYANELGGVSDTYEDMHEIKLSNSRKIDGYQLETSLTVGKDVYGENYTWLSVNVYW</sequence>
<keyword evidence="3" id="KW-1185">Reference proteome</keyword>
<accession>A0ABT7ENB5</accession>
<dbReference type="Proteomes" id="UP001231915">
    <property type="component" value="Unassembled WGS sequence"/>
</dbReference>